<protein>
    <submittedName>
        <fullName evidence="2">Uncharacterized protein</fullName>
    </submittedName>
</protein>
<organism evidence="2 3">
    <name type="scientific">Hyalangium minutum</name>
    <dbReference type="NCBI Taxonomy" id="394096"/>
    <lineage>
        <taxon>Bacteria</taxon>
        <taxon>Pseudomonadati</taxon>
        <taxon>Myxococcota</taxon>
        <taxon>Myxococcia</taxon>
        <taxon>Myxococcales</taxon>
        <taxon>Cystobacterineae</taxon>
        <taxon>Archangiaceae</taxon>
        <taxon>Hyalangium</taxon>
    </lineage>
</organism>
<evidence type="ECO:0000313" key="1">
    <source>
        <dbReference type="EMBL" id="KFE67291.1"/>
    </source>
</evidence>
<reference evidence="2 3" key="1">
    <citation type="submission" date="2014-04" db="EMBL/GenBank/DDBJ databases">
        <title>Genome assembly of Hyalangium minutum DSM 14724.</title>
        <authorList>
            <person name="Sharma G."/>
            <person name="Subramanian S."/>
        </authorList>
    </citation>
    <scope>NUCLEOTIDE SEQUENCE [LARGE SCALE GENOMIC DNA]</scope>
    <source>
        <strain evidence="2 3">DSM 14724</strain>
    </source>
</reference>
<proteinExistence type="predicted"/>
<dbReference type="OrthoDB" id="5518822at2"/>
<dbReference type="STRING" id="394096.DB31_8644"/>
<comment type="caution">
    <text evidence="2">The sequence shown here is derived from an EMBL/GenBank/DDBJ whole genome shotgun (WGS) entry which is preliminary data.</text>
</comment>
<sequence length="153" mass="16832">MLPRMLAAIWLVVLSLLGNCAEASREVRQESAIPVDDGGGGGDSVSPRILVLIARGQFAEAQVLIQESLRGGLMSQASATALLVRIQLLNTKLGEIPARLQRVANFPSVLKDFTLYEIRTFLEQRDYSIATEAQLKMAKKLIEESPRLMEKIP</sequence>
<name>A0A085WI65_9BACT</name>
<keyword evidence="3" id="KW-1185">Reference proteome</keyword>
<dbReference type="EMBL" id="JMCB01000008">
    <property type="protein sequence ID" value="KFE67291.1"/>
    <property type="molecule type" value="Genomic_DNA"/>
</dbReference>
<dbReference type="RefSeq" id="WP_044191287.1">
    <property type="nucleotide sequence ID" value="NZ_JMCB01000008.1"/>
</dbReference>
<dbReference type="Proteomes" id="UP000028725">
    <property type="component" value="Unassembled WGS sequence"/>
</dbReference>
<accession>A0A085WI65</accession>
<evidence type="ECO:0000313" key="3">
    <source>
        <dbReference type="Proteomes" id="UP000028725"/>
    </source>
</evidence>
<gene>
    <name evidence="1" type="ORF">DB31_8644</name>
    <name evidence="2" type="ORF">DB31_8731</name>
</gene>
<dbReference type="EMBL" id="JMCB01000008">
    <property type="protein sequence ID" value="KFE67378.1"/>
    <property type="molecule type" value="Genomic_DNA"/>
</dbReference>
<dbReference type="AlphaFoldDB" id="A0A085WI65"/>
<evidence type="ECO:0000313" key="2">
    <source>
        <dbReference type="EMBL" id="KFE67378.1"/>
    </source>
</evidence>